<proteinExistence type="predicted"/>
<dbReference type="AlphaFoldDB" id="E9GKD4"/>
<evidence type="ECO:0008006" key="4">
    <source>
        <dbReference type="Google" id="ProtNLM"/>
    </source>
</evidence>
<feature type="compositionally biased region" description="Basic and acidic residues" evidence="1">
    <location>
        <begin position="1"/>
        <end position="16"/>
    </location>
</feature>
<dbReference type="KEGG" id="dpx:DAPPUDRAFT_244176"/>
<feature type="compositionally biased region" description="Basic residues" evidence="1">
    <location>
        <begin position="17"/>
        <end position="31"/>
    </location>
</feature>
<dbReference type="HOGENOM" id="CLU_3070815_0_0_1"/>
<dbReference type="InParanoid" id="E9GKD4"/>
<evidence type="ECO:0000313" key="2">
    <source>
        <dbReference type="EMBL" id="EFX80084.1"/>
    </source>
</evidence>
<accession>E9GKD4</accession>
<keyword evidence="3" id="KW-1185">Reference proteome</keyword>
<gene>
    <name evidence="2" type="ORF">DAPPUDRAFT_244176</name>
</gene>
<evidence type="ECO:0000256" key="1">
    <source>
        <dbReference type="SAM" id="MobiDB-lite"/>
    </source>
</evidence>
<name>E9GKD4_DAPPU</name>
<feature type="region of interest" description="Disordered" evidence="1">
    <location>
        <begin position="1"/>
        <end position="31"/>
    </location>
</feature>
<organism evidence="2 3">
    <name type="scientific">Daphnia pulex</name>
    <name type="common">Water flea</name>
    <dbReference type="NCBI Taxonomy" id="6669"/>
    <lineage>
        <taxon>Eukaryota</taxon>
        <taxon>Metazoa</taxon>
        <taxon>Ecdysozoa</taxon>
        <taxon>Arthropoda</taxon>
        <taxon>Crustacea</taxon>
        <taxon>Branchiopoda</taxon>
        <taxon>Diplostraca</taxon>
        <taxon>Cladocera</taxon>
        <taxon>Anomopoda</taxon>
        <taxon>Daphniidae</taxon>
        <taxon>Daphnia</taxon>
    </lineage>
</organism>
<dbReference type="EMBL" id="GL732549">
    <property type="protein sequence ID" value="EFX80084.1"/>
    <property type="molecule type" value="Genomic_DNA"/>
</dbReference>
<protein>
    <recommendedName>
        <fullName evidence="4">Guanine nucleotide-binding protein-like 3 N-terminal domain-containing protein</fullName>
    </recommendedName>
</protein>
<evidence type="ECO:0000313" key="3">
    <source>
        <dbReference type="Proteomes" id="UP000000305"/>
    </source>
</evidence>
<dbReference type="Proteomes" id="UP000000305">
    <property type="component" value="Unassembled WGS sequence"/>
</dbReference>
<sequence>MDLKTNKKPTKQQEKARARKKRYLNNKRNKKIKLDIDSLPEKFVAKCSTENPDSED</sequence>
<reference evidence="2 3" key="1">
    <citation type="journal article" date="2011" name="Science">
        <title>The ecoresponsive genome of Daphnia pulex.</title>
        <authorList>
            <person name="Colbourne J.K."/>
            <person name="Pfrender M.E."/>
            <person name="Gilbert D."/>
            <person name="Thomas W.K."/>
            <person name="Tucker A."/>
            <person name="Oakley T.H."/>
            <person name="Tokishita S."/>
            <person name="Aerts A."/>
            <person name="Arnold G.J."/>
            <person name="Basu M.K."/>
            <person name="Bauer D.J."/>
            <person name="Caceres C.E."/>
            <person name="Carmel L."/>
            <person name="Casola C."/>
            <person name="Choi J.H."/>
            <person name="Detter J.C."/>
            <person name="Dong Q."/>
            <person name="Dusheyko S."/>
            <person name="Eads B.D."/>
            <person name="Frohlich T."/>
            <person name="Geiler-Samerotte K.A."/>
            <person name="Gerlach D."/>
            <person name="Hatcher P."/>
            <person name="Jogdeo S."/>
            <person name="Krijgsveld J."/>
            <person name="Kriventseva E.V."/>
            <person name="Kultz D."/>
            <person name="Laforsch C."/>
            <person name="Lindquist E."/>
            <person name="Lopez J."/>
            <person name="Manak J.R."/>
            <person name="Muller J."/>
            <person name="Pangilinan J."/>
            <person name="Patwardhan R.P."/>
            <person name="Pitluck S."/>
            <person name="Pritham E.J."/>
            <person name="Rechtsteiner A."/>
            <person name="Rho M."/>
            <person name="Rogozin I.B."/>
            <person name="Sakarya O."/>
            <person name="Salamov A."/>
            <person name="Schaack S."/>
            <person name="Shapiro H."/>
            <person name="Shiga Y."/>
            <person name="Skalitzky C."/>
            <person name="Smith Z."/>
            <person name="Souvorov A."/>
            <person name="Sung W."/>
            <person name="Tang Z."/>
            <person name="Tsuchiya D."/>
            <person name="Tu H."/>
            <person name="Vos H."/>
            <person name="Wang M."/>
            <person name="Wolf Y.I."/>
            <person name="Yamagata H."/>
            <person name="Yamada T."/>
            <person name="Ye Y."/>
            <person name="Shaw J.R."/>
            <person name="Andrews J."/>
            <person name="Crease T.J."/>
            <person name="Tang H."/>
            <person name="Lucas S.M."/>
            <person name="Robertson H.M."/>
            <person name="Bork P."/>
            <person name="Koonin E.V."/>
            <person name="Zdobnov E.M."/>
            <person name="Grigoriev I.V."/>
            <person name="Lynch M."/>
            <person name="Boore J.L."/>
        </authorList>
    </citation>
    <scope>NUCLEOTIDE SEQUENCE [LARGE SCALE GENOMIC DNA]</scope>
</reference>